<protein>
    <recommendedName>
        <fullName evidence="2">Methyltransferase type 11 domain-containing protein</fullName>
    </recommendedName>
</protein>
<dbReference type="Gene3D" id="3.40.50.150">
    <property type="entry name" value="Vaccinia Virus protein VP39"/>
    <property type="match status" value="1"/>
</dbReference>
<dbReference type="GO" id="GO:0016435">
    <property type="term" value="F:rRNA (guanine) methyltransferase activity"/>
    <property type="evidence" value="ECO:0007669"/>
    <property type="project" value="InterPro"/>
</dbReference>
<evidence type="ECO:0000256" key="1">
    <source>
        <dbReference type="SAM" id="MobiDB-lite"/>
    </source>
</evidence>
<dbReference type="CDD" id="cd02440">
    <property type="entry name" value="AdoMet_MTases"/>
    <property type="match status" value="1"/>
</dbReference>
<reference evidence="3" key="1">
    <citation type="submission" date="2021-01" db="EMBL/GenBank/DDBJ databases">
        <authorList>
            <person name="Corre E."/>
            <person name="Pelletier E."/>
            <person name="Niang G."/>
            <person name="Scheremetjew M."/>
            <person name="Finn R."/>
            <person name="Kale V."/>
            <person name="Holt S."/>
            <person name="Cochrane G."/>
            <person name="Meng A."/>
            <person name="Brown T."/>
            <person name="Cohen L."/>
        </authorList>
    </citation>
    <scope>NUCLEOTIDE SEQUENCE</scope>
    <source>
        <strain evidence="3">PLY429</strain>
    </source>
</reference>
<dbReference type="InterPro" id="IPR029063">
    <property type="entry name" value="SAM-dependent_MTases_sf"/>
</dbReference>
<dbReference type="GO" id="GO:0005730">
    <property type="term" value="C:nucleolus"/>
    <property type="evidence" value="ECO:0007669"/>
    <property type="project" value="TreeGrafter"/>
</dbReference>
<dbReference type="PANTHER" id="PTHR12734:SF0">
    <property type="entry name" value="18S RRNA (GUANINE-N(7))-METHYLTRANSFERASE-RELATED"/>
    <property type="match status" value="1"/>
</dbReference>
<dbReference type="SUPFAM" id="SSF53335">
    <property type="entry name" value="S-adenosyl-L-methionine-dependent methyltransferases"/>
    <property type="match status" value="1"/>
</dbReference>
<name>A0A7S1X296_9CHLO</name>
<evidence type="ECO:0000259" key="2">
    <source>
        <dbReference type="Pfam" id="PF08241"/>
    </source>
</evidence>
<dbReference type="Pfam" id="PF08241">
    <property type="entry name" value="Methyltransf_11"/>
    <property type="match status" value="1"/>
</dbReference>
<proteinExistence type="predicted"/>
<dbReference type="AlphaFoldDB" id="A0A7S1X296"/>
<gene>
    <name evidence="3" type="ORF">TCHU04912_LOCUS7525</name>
</gene>
<accession>A0A7S1X296</accession>
<organism evidence="3">
    <name type="scientific">Tetraselmis chuii</name>
    <dbReference type="NCBI Taxonomy" id="63592"/>
    <lineage>
        <taxon>Eukaryota</taxon>
        <taxon>Viridiplantae</taxon>
        <taxon>Chlorophyta</taxon>
        <taxon>core chlorophytes</taxon>
        <taxon>Chlorodendrophyceae</taxon>
        <taxon>Chlorodendrales</taxon>
        <taxon>Chlorodendraceae</taxon>
        <taxon>Tetraselmis</taxon>
    </lineage>
</organism>
<dbReference type="InterPro" id="IPR013216">
    <property type="entry name" value="Methyltransf_11"/>
</dbReference>
<dbReference type="EMBL" id="HBGG01014784">
    <property type="protein sequence ID" value="CAD9205289.1"/>
    <property type="molecule type" value="Transcribed_RNA"/>
</dbReference>
<feature type="region of interest" description="Disordered" evidence="1">
    <location>
        <begin position="1"/>
        <end position="20"/>
    </location>
</feature>
<dbReference type="InterPro" id="IPR039769">
    <property type="entry name" value="Bud23-like"/>
</dbReference>
<evidence type="ECO:0000313" key="3">
    <source>
        <dbReference type="EMBL" id="CAD9205289.1"/>
    </source>
</evidence>
<dbReference type="GO" id="GO:0070476">
    <property type="term" value="P:rRNA (guanine-N7)-methylation"/>
    <property type="evidence" value="ECO:0007669"/>
    <property type="project" value="InterPro"/>
</dbReference>
<dbReference type="PANTHER" id="PTHR12734">
    <property type="entry name" value="METHYLTRANSFERASE-RELATED"/>
    <property type="match status" value="1"/>
</dbReference>
<feature type="domain" description="Methyltransferase type 11" evidence="2">
    <location>
        <begin position="64"/>
        <end position="172"/>
    </location>
</feature>
<sequence length="186" mass="20718">MSSTQRFAGGRPEHRSTAPEFYEGEEVSRYSRCSQTVLIQRELTLRALELLELKAFCRDNPLLLDVGCGSGLSGRVLSERGMTWLGTDISMSMLTHLAVNERQEGSSTLECGYALSDAGQGLPFRENVFSHAISISAVQWLCYRSGDDMEVNRKALRLLFADLRRVLVVHGRAVLQLYIEGRSTDG</sequence>